<dbReference type="Proteomes" id="UP000249555">
    <property type="component" value="Unassembled WGS sequence"/>
</dbReference>
<dbReference type="NCBIfam" id="TIGR02258">
    <property type="entry name" value="2_5_ligase"/>
    <property type="match status" value="1"/>
</dbReference>
<accession>A0A2W4YXG0</accession>
<comment type="similarity">
    <text evidence="2">Belongs to the 2H phosphoesterase superfamily. ThpR family.</text>
</comment>
<keyword evidence="1 2" id="KW-0378">Hydrolase</keyword>
<dbReference type="SUPFAM" id="SSF55144">
    <property type="entry name" value="LigT-like"/>
    <property type="match status" value="1"/>
</dbReference>
<dbReference type="InterPro" id="IPR009097">
    <property type="entry name" value="Cyclic_Pdiesterase"/>
</dbReference>
<dbReference type="Pfam" id="PF13563">
    <property type="entry name" value="2_5_RNA_ligase2"/>
    <property type="match status" value="1"/>
</dbReference>
<dbReference type="GO" id="GO:0004113">
    <property type="term" value="F:2',3'-cyclic-nucleotide 3'-phosphodiesterase activity"/>
    <property type="evidence" value="ECO:0007669"/>
    <property type="project" value="InterPro"/>
</dbReference>
<dbReference type="EMBL" id="QFMX01000007">
    <property type="protein sequence ID" value="PZO73787.1"/>
    <property type="molecule type" value="Genomic_DNA"/>
</dbReference>
<gene>
    <name evidence="3" type="primary">thpR</name>
    <name evidence="3" type="ORF">DI640_08815</name>
</gene>
<dbReference type="PANTHER" id="PTHR35561:SF1">
    <property type="entry name" value="RNA 2',3'-CYCLIC PHOSPHODIESTERASE"/>
    <property type="match status" value="1"/>
</dbReference>
<proteinExistence type="inferred from homology"/>
<feature type="active site" description="Proton acceptor" evidence="2">
    <location>
        <position position="121"/>
    </location>
</feature>
<feature type="short sequence motif" description="HXTX 2" evidence="2">
    <location>
        <begin position="121"/>
        <end position="124"/>
    </location>
</feature>
<dbReference type="EC" id="3.1.4.58" evidence="2"/>
<comment type="function">
    <text evidence="2">Hydrolyzes RNA 2',3'-cyclic phosphodiester to an RNA 2'-phosphomonoester.</text>
</comment>
<feature type="short sequence motif" description="HXTX 1" evidence="2">
    <location>
        <begin position="37"/>
        <end position="40"/>
    </location>
</feature>
<evidence type="ECO:0000256" key="1">
    <source>
        <dbReference type="ARBA" id="ARBA00022801"/>
    </source>
</evidence>
<comment type="caution">
    <text evidence="3">The sequence shown here is derived from an EMBL/GenBank/DDBJ whole genome shotgun (WGS) entry which is preliminary data.</text>
</comment>
<dbReference type="PANTHER" id="PTHR35561">
    <property type="entry name" value="RNA 2',3'-CYCLIC PHOSPHODIESTERASE"/>
    <property type="match status" value="1"/>
</dbReference>
<sequence length="185" mass="20193">MIRLFVALRPPSAIRQSLLDIMEGVPAARWQDDEQLHITLRFIGAVERPVAEDIAVALSQVVAPAPRVSLTGVGRFEKRGRTDTLWVGVTPHDALAAIHRKVDQACVRAGLEPERRAYLPHVTVGRLARSAGVGFAIDAWLATHAALSSAPFTLPHLVLYQSHLGRDGATYEPVARWALDTRDGT</sequence>
<dbReference type="GO" id="GO:0008664">
    <property type="term" value="F:RNA 2',3'-cyclic 3'-phosphodiesterase activity"/>
    <property type="evidence" value="ECO:0007669"/>
    <property type="project" value="UniProtKB-EC"/>
</dbReference>
<protein>
    <recommendedName>
        <fullName evidence="2">RNA 2',3'-cyclic phosphodiesterase</fullName>
        <shortName evidence="2">RNA 2',3'-CPDase</shortName>
        <ecNumber evidence="2">3.1.4.58</ecNumber>
    </recommendedName>
</protein>
<organism evidence="3 4">
    <name type="scientific">Sphingomonas taxi</name>
    <dbReference type="NCBI Taxonomy" id="1549858"/>
    <lineage>
        <taxon>Bacteria</taxon>
        <taxon>Pseudomonadati</taxon>
        <taxon>Pseudomonadota</taxon>
        <taxon>Alphaproteobacteria</taxon>
        <taxon>Sphingomonadales</taxon>
        <taxon>Sphingomonadaceae</taxon>
        <taxon>Sphingomonas</taxon>
    </lineage>
</organism>
<dbReference type="InterPro" id="IPR004175">
    <property type="entry name" value="RNA_CPDase"/>
</dbReference>
<comment type="catalytic activity">
    <reaction evidence="2">
        <text>a 3'-end 2',3'-cyclophospho-ribonucleotide-RNA + H2O = a 3'-end 2'-phospho-ribonucleotide-RNA + H(+)</text>
        <dbReference type="Rhea" id="RHEA:11828"/>
        <dbReference type="Rhea" id="RHEA-COMP:10464"/>
        <dbReference type="Rhea" id="RHEA-COMP:17353"/>
        <dbReference type="ChEBI" id="CHEBI:15377"/>
        <dbReference type="ChEBI" id="CHEBI:15378"/>
        <dbReference type="ChEBI" id="CHEBI:83064"/>
        <dbReference type="ChEBI" id="CHEBI:173113"/>
        <dbReference type="EC" id="3.1.4.58"/>
    </reaction>
</comment>
<dbReference type="Gene3D" id="3.90.1140.10">
    <property type="entry name" value="Cyclic phosphodiesterase"/>
    <property type="match status" value="1"/>
</dbReference>
<name>A0A2W4YXG0_9SPHN</name>
<evidence type="ECO:0000313" key="4">
    <source>
        <dbReference type="Proteomes" id="UP000249555"/>
    </source>
</evidence>
<evidence type="ECO:0000256" key="2">
    <source>
        <dbReference type="HAMAP-Rule" id="MF_01940"/>
    </source>
</evidence>
<reference evidence="3 4" key="1">
    <citation type="submission" date="2017-08" db="EMBL/GenBank/DDBJ databases">
        <title>Infants hospitalized years apart are colonized by the same room-sourced microbial strains.</title>
        <authorList>
            <person name="Brooks B."/>
            <person name="Olm M.R."/>
            <person name="Firek B.A."/>
            <person name="Baker R."/>
            <person name="Thomas B.C."/>
            <person name="Morowitz M.J."/>
            <person name="Banfield J.F."/>
        </authorList>
    </citation>
    <scope>NUCLEOTIDE SEQUENCE [LARGE SCALE GENOMIC DNA]</scope>
    <source>
        <strain evidence="3">S2_018_000_R3_119</strain>
    </source>
</reference>
<dbReference type="AlphaFoldDB" id="A0A2W4YXG0"/>
<dbReference type="HAMAP" id="MF_01940">
    <property type="entry name" value="RNA_CPDase"/>
    <property type="match status" value="1"/>
</dbReference>
<evidence type="ECO:0000313" key="3">
    <source>
        <dbReference type="EMBL" id="PZO73787.1"/>
    </source>
</evidence>
<feature type="active site" description="Proton donor" evidence="2">
    <location>
        <position position="37"/>
    </location>
</feature>